<dbReference type="FunFam" id="2.60.40.10:FF:002022">
    <property type="entry name" value="Sidekick, isoform B"/>
    <property type="match status" value="1"/>
</dbReference>
<dbReference type="FunFam" id="2.60.40.10:FF:000209">
    <property type="entry name" value="Sidekick cell adhesion molecule 2"/>
    <property type="match status" value="1"/>
</dbReference>
<feature type="compositionally biased region" description="Polar residues" evidence="12">
    <location>
        <begin position="605"/>
        <end position="614"/>
    </location>
</feature>
<accession>A0A1I8MGF8</accession>
<dbReference type="GO" id="GO:0009653">
    <property type="term" value="P:anatomical structure morphogenesis"/>
    <property type="evidence" value="ECO:0007669"/>
    <property type="project" value="UniProtKB-ARBA"/>
</dbReference>
<dbReference type="SMART" id="SM00408">
    <property type="entry name" value="IGc2"/>
    <property type="match status" value="5"/>
</dbReference>
<feature type="region of interest" description="Disordered" evidence="12">
    <location>
        <begin position="2331"/>
        <end position="2420"/>
    </location>
</feature>
<feature type="compositionally biased region" description="Gly residues" evidence="12">
    <location>
        <begin position="641"/>
        <end position="652"/>
    </location>
</feature>
<evidence type="ECO:0000256" key="12">
    <source>
        <dbReference type="SAM" id="MobiDB-lite"/>
    </source>
</evidence>
<evidence type="ECO:0008006" key="17">
    <source>
        <dbReference type="Google" id="ProtNLM"/>
    </source>
</evidence>
<dbReference type="OrthoDB" id="8923679at2759"/>
<dbReference type="SMART" id="SM00060">
    <property type="entry name" value="FN3"/>
    <property type="match status" value="13"/>
</dbReference>
<dbReference type="VEuPathDB" id="VectorBase:MDOMA2_000945"/>
<feature type="domain" description="Fibronectin type-III" evidence="15">
    <location>
        <begin position="1831"/>
        <end position="1933"/>
    </location>
</feature>
<dbReference type="GO" id="GO:0007155">
    <property type="term" value="P:cell adhesion"/>
    <property type="evidence" value="ECO:0007669"/>
    <property type="project" value="UniProtKB-KW"/>
</dbReference>
<dbReference type="FunFam" id="2.60.40.10:FF:001362">
    <property type="entry name" value="Sidekick, isoform B"/>
    <property type="match status" value="1"/>
</dbReference>
<evidence type="ECO:0000256" key="6">
    <source>
        <dbReference type="ARBA" id="ARBA00022989"/>
    </source>
</evidence>
<sequence>MEELERRQHSSYSKLSNDQQKVVVLQRIFHQQRMSKIHLWITLTIFVLCLHFDSCHSLDGQQLQPPRFTTQPSSSSSIVSEGRTKILQCHALGYPQPTYRWIKNGIPVGDFSPSQYMRILNTQREDAGSYKCIAKNEAGSIFSETVDVVVAYMGTFNNVTEGRLNVISGHPAILDLPDIDSVPTPSVIWQTVDGQLNYDIKYAFTKSNQLIILNTDEADRQAYRARAINTQLGKEENSSFIHVNVSGDPYIEVPPEIIVHPQDMKLKRGEQVAELQCIANARPLHELETLWFKDGIAIENAEIAHTLNDPWNRSLALLSVNLTHSGEYSCQVRLRSGGFKTLVAKARIEILEPPSFFTPMRQETFGELGVLVTLSCDVVGDPQPTVTWYRNAEPIDLANEKYSIGEDNALHIKKLELEDSAMYQCLALNEAGEKSAYTWLRVKTIKLPYNGGLVEYSASASTTTTTTNNHKISATNYKHKTTKFINHRFNIPHNGAAANAGTAQSTTVPALTTPVTTAAAAATTRIINGIDNVITAPTSTAHHHRFNKQYFKVYEKSKVSSYSNVTTAAANASSGSGSASSNASSSISPIINVINGTSHGAHPTNAANTYPGNATTSSSRGSSSSTTTTTTKHTMIVVGGSDSGSGSGSCDGNGVGAADTDTDTGNCAFVSDLLKRIKRLAQPRILRVKSSHAGATTGSGHNNNRRKDFRFASAPVMEVPPQNVTALDGKDATISCRAVGAPNPNITWIYNETHLVEISSRIQILESGDLLISNVRESDAGLYTCVRSNEAGTVNGEAYLGVLVRTQIIQPPVDTTVLLGLTASLQCKVSSDPTVPYNIDWYREGHPTPISNSQRIGVQSDGTLEIQAVRASDVGTYACVVTSPGGNETRSAHLSVIELPFPPSNVKATRLEGANQRAINVSWTPGFDGNSPISKFIIQRREVSELEKFVGPVPDPFLNWITELSNVSAENRWILLESLKAATVYQFRVSAVNQVGEGSPSEPSNVVELPQEAPSGPPVGFVGSARSQSEIITQWQPPLEEHRNGQILGYIIRYRLYGYNNVPWMYQNITNEAQRNYLIQELITWKDYIVQIAAYNNMGVGVYTEGAKIKTKEGVPEAPPTNVKVQAINSTAVKVKWTPPNPQQINGINQGYKIQAWRTQLIDGEEREVEEKMMTVPPSLLDPLAEQSATLAGLEKFQDYNITVLCFTDPGDGVRSFRIPVKTKEDVPDEITALHFDDVSDRSVTVLWAPPKNINGILTGYTVRHQVKDRPETMRSVNLTAEDTQLVVNQLQATTHYWFEIRAWTRVGGGPPKTATIQSGVEPVLPHPPTNLALSNIEAFSVVLQFTPGFDGNSSITKWKVEAQTARNLTWFTVCEISDPDAETLTVTGLTPFTQYRLRLSATNVVGTSKASEPTKDFQTIQARPMHPPFNVTVRAMSATQLRVRWIPLQQTEWYGNPRGYNITYRQVESENRVTPKSVLIEDHTANSHVLENLEEWTVYEVSMTACNDVGQSRESVIAVERTREAVPSYGPLDVQANATSSTTIVVKWGEVPKQHRNGQIDGYKVFYAATNRGGQVLHKTIPNNSSFTTTLTELKKFVIYHIQVLAFTRLGDGALSTPPVRVQTFEDTPGAPSNVSFPDVSFSTARIIWDVPEDPNGEILAYQVTYSLNGTSSLNYSREFSPSDRTFRATQLLAERYYIFSVTAQTRLGWGKTASVLVYTTNNRDRPQPPSMPQISRSQIQAHQITFNWTPGRDGFAPLRYYTVQMRENEGPWTLLPERVDPSLTSYTATNLRPHTTYQFRIQATNDLGPSAFSRESIIVRTLPAAPSVSVTNLKVVPITTTSVRVKWNALETSMWNGDATTGGYRILYQQLSDFPTALQATPKTDVMGINIDSVVLSDLQQDRNYEIVVLPFNSQGPGPATPPVAVYVGEAVPTGEPRAVDAAPISSTEVRLRWKPPKQSMQNGDLLGYKIFYLVTDSPQELEDGKTWEEEIEVVSATATSHSLVFLDKFTEYRIQILAFNPAGDGPRSAPITVKTLQGLPSAPQNLRFEDITMQSLKVSWDPPKFKNGEILGYLVTYETTEENEKFSKQVKQKVSGTSLLVQNLEEEVTYTFTVRAQTIDYGPAVSENVTTGPQDGSPVAPRDLILSKTLSSVEMHWLNGPSGRGPILGYYIEAKKRERGEPSFIYDSRWETITKTTTGTIQDFTVSYQSLLPSTAYTFRVIAYNRYGISFPVYSKDSILTPSKLHLEYGYLQHKPFYRQTWFMVALAATSIVIIIMVIAVLCVKSKSYKYKQEAQKTLEESMAMSIDERQELALELYRSRHGVGTGTLNSVGTLSRGTLGTLGRKNNNRPPNNVQLGKSPPRPSPASVAYHSDEESLKCYDENPDDSSVTEKPSEVSSSEASQHSESENESVRSDPHSFVNHYANVNDSLRQSWKKTKPVRNYSSYTDSEPEGSAVMSLNGGQIIVNNMARSRAPLPGFSSFV</sequence>
<dbReference type="PRINTS" id="PR00014">
    <property type="entry name" value="FNTYPEIII"/>
</dbReference>
<dbReference type="FunFam" id="2.60.40.10:FF:001722">
    <property type="entry name" value="Sidekick, isoform B"/>
    <property type="match status" value="1"/>
</dbReference>
<keyword evidence="4" id="KW-0677">Repeat</keyword>
<dbReference type="PROSITE" id="PS50835">
    <property type="entry name" value="IG_LIKE"/>
    <property type="match status" value="5"/>
</dbReference>
<feature type="compositionally biased region" description="Low complexity" evidence="12">
    <location>
        <begin position="2336"/>
        <end position="2348"/>
    </location>
</feature>
<dbReference type="PROSITE" id="PS50853">
    <property type="entry name" value="FN3"/>
    <property type="match status" value="13"/>
</dbReference>
<feature type="domain" description="Fibronectin type-III" evidence="15">
    <location>
        <begin position="902"/>
        <end position="1012"/>
    </location>
</feature>
<keyword evidence="2 13" id="KW-0812">Transmembrane</keyword>
<dbReference type="CDD" id="cd00096">
    <property type="entry name" value="Ig"/>
    <property type="match status" value="1"/>
</dbReference>
<dbReference type="FunFam" id="2.60.40.10:FF:001849">
    <property type="entry name" value="Sidekick, isoform B"/>
    <property type="match status" value="1"/>
</dbReference>
<evidence type="ECO:0000256" key="7">
    <source>
        <dbReference type="ARBA" id="ARBA00023136"/>
    </source>
</evidence>
<feature type="compositionally biased region" description="Basic and acidic residues" evidence="12">
    <location>
        <begin position="2407"/>
        <end position="2420"/>
    </location>
</feature>
<dbReference type="FunFam" id="2.60.40.10:FF:000093">
    <property type="entry name" value="Down syndrome cell adhesion molecule, isoform B"/>
    <property type="match status" value="1"/>
</dbReference>
<dbReference type="FunFam" id="2.60.40.10:FF:001432">
    <property type="entry name" value="Sidekick, isoform B"/>
    <property type="match status" value="1"/>
</dbReference>
<comment type="subcellular location">
    <subcellularLocation>
        <location evidence="1">Membrane</location>
        <topology evidence="1">Single-pass type I membrane protein</topology>
    </subcellularLocation>
</comment>
<keyword evidence="7 13" id="KW-0472">Membrane</keyword>
<evidence type="ECO:0000259" key="15">
    <source>
        <dbReference type="PROSITE" id="PS50853"/>
    </source>
</evidence>
<dbReference type="GO" id="GO:0048731">
    <property type="term" value="P:system development"/>
    <property type="evidence" value="ECO:0007669"/>
    <property type="project" value="UniProtKB-ARBA"/>
</dbReference>
<organism evidence="16">
    <name type="scientific">Musca domestica</name>
    <name type="common">House fly</name>
    <dbReference type="NCBI Taxonomy" id="7370"/>
    <lineage>
        <taxon>Eukaryota</taxon>
        <taxon>Metazoa</taxon>
        <taxon>Ecdysozoa</taxon>
        <taxon>Arthropoda</taxon>
        <taxon>Hexapoda</taxon>
        <taxon>Insecta</taxon>
        <taxon>Pterygota</taxon>
        <taxon>Neoptera</taxon>
        <taxon>Endopterygota</taxon>
        <taxon>Diptera</taxon>
        <taxon>Brachycera</taxon>
        <taxon>Muscomorpha</taxon>
        <taxon>Muscoidea</taxon>
        <taxon>Muscidae</taxon>
        <taxon>Musca</taxon>
    </lineage>
</organism>
<dbReference type="RefSeq" id="XP_011290193.2">
    <property type="nucleotide sequence ID" value="XM_011291891.3"/>
</dbReference>
<evidence type="ECO:0000256" key="11">
    <source>
        <dbReference type="ARBA" id="ARBA00061621"/>
    </source>
</evidence>
<feature type="domain" description="Fibronectin type-III" evidence="15">
    <location>
        <begin position="1428"/>
        <end position="1526"/>
    </location>
</feature>
<evidence type="ECO:0000256" key="9">
    <source>
        <dbReference type="ARBA" id="ARBA00023180"/>
    </source>
</evidence>
<gene>
    <name evidence="16" type="primary">101893340</name>
</gene>
<name>A0A1I8MGF8_MUSDO</name>
<evidence type="ECO:0000313" key="16">
    <source>
        <dbReference type="EnsemblMetazoa" id="MDOA004621-PC"/>
    </source>
</evidence>
<evidence type="ECO:0000256" key="4">
    <source>
        <dbReference type="ARBA" id="ARBA00022737"/>
    </source>
</evidence>
<dbReference type="PANTHER" id="PTHR13817">
    <property type="entry name" value="TITIN"/>
    <property type="match status" value="1"/>
</dbReference>
<dbReference type="VEuPathDB" id="VectorBase:MDOA004621"/>
<dbReference type="InterPro" id="IPR013783">
    <property type="entry name" value="Ig-like_fold"/>
</dbReference>
<feature type="domain" description="Ig-like" evidence="14">
    <location>
        <begin position="806"/>
        <end position="895"/>
    </location>
</feature>
<dbReference type="InterPro" id="IPR050964">
    <property type="entry name" value="Striated_Muscle_Regulatory"/>
</dbReference>
<feature type="domain" description="Fibronectin type-III" evidence="15">
    <location>
        <begin position="1632"/>
        <end position="1725"/>
    </location>
</feature>
<feature type="region of interest" description="Disordered" evidence="12">
    <location>
        <begin position="598"/>
        <end position="652"/>
    </location>
</feature>
<dbReference type="InterPro" id="IPR003598">
    <property type="entry name" value="Ig_sub2"/>
</dbReference>
<dbReference type="Pfam" id="PF07679">
    <property type="entry name" value="I-set"/>
    <property type="match status" value="3"/>
</dbReference>
<evidence type="ECO:0000259" key="14">
    <source>
        <dbReference type="PROSITE" id="PS50835"/>
    </source>
</evidence>
<dbReference type="Pfam" id="PF13927">
    <property type="entry name" value="Ig_3"/>
    <property type="match status" value="2"/>
</dbReference>
<dbReference type="FunFam" id="2.60.40.10:FF:001715">
    <property type="entry name" value="Sidekick, isoform B"/>
    <property type="match status" value="1"/>
</dbReference>
<dbReference type="EnsemblMetazoa" id="MDOA004621-RC">
    <property type="protein sequence ID" value="MDOA004621-PC"/>
    <property type="gene ID" value="MDOA004621"/>
</dbReference>
<dbReference type="InterPro" id="IPR036179">
    <property type="entry name" value="Ig-like_dom_sf"/>
</dbReference>
<evidence type="ECO:0000256" key="5">
    <source>
        <dbReference type="ARBA" id="ARBA00022889"/>
    </source>
</evidence>
<keyword evidence="10" id="KW-0393">Immunoglobulin domain</keyword>
<evidence type="ECO:0000256" key="10">
    <source>
        <dbReference type="ARBA" id="ARBA00023319"/>
    </source>
</evidence>
<dbReference type="InterPro" id="IPR007110">
    <property type="entry name" value="Ig-like_dom"/>
</dbReference>
<dbReference type="Pfam" id="PF00041">
    <property type="entry name" value="fn3"/>
    <property type="match status" value="13"/>
</dbReference>
<dbReference type="PANTHER" id="PTHR13817:SF121">
    <property type="entry name" value="PROTEIN SIDEKICK-LIKE PROTEIN"/>
    <property type="match status" value="1"/>
</dbReference>
<dbReference type="InterPro" id="IPR036116">
    <property type="entry name" value="FN3_sf"/>
</dbReference>
<dbReference type="SMART" id="SM00409">
    <property type="entry name" value="IG"/>
    <property type="match status" value="6"/>
</dbReference>
<feature type="domain" description="Ig-like" evidence="14">
    <location>
        <begin position="354"/>
        <end position="438"/>
    </location>
</feature>
<feature type="domain" description="Fibronectin type-III" evidence="15">
    <location>
        <begin position="1938"/>
        <end position="2041"/>
    </location>
</feature>
<feature type="domain" description="Fibronectin type-III" evidence="15">
    <location>
        <begin position="2045"/>
        <end position="2137"/>
    </location>
</feature>
<dbReference type="InterPro" id="IPR013106">
    <property type="entry name" value="Ig_V-set"/>
</dbReference>
<keyword evidence="3" id="KW-0732">Signal</keyword>
<dbReference type="CDD" id="cd00063">
    <property type="entry name" value="FN3"/>
    <property type="match status" value="13"/>
</dbReference>
<dbReference type="InterPro" id="IPR013098">
    <property type="entry name" value="Ig_I-set"/>
</dbReference>
<feature type="transmembrane region" description="Helical" evidence="13">
    <location>
        <begin position="2265"/>
        <end position="2287"/>
    </location>
</feature>
<dbReference type="GO" id="GO:0016020">
    <property type="term" value="C:membrane"/>
    <property type="evidence" value="ECO:0007669"/>
    <property type="project" value="UniProtKB-SubCell"/>
</dbReference>
<feature type="compositionally biased region" description="Basic and acidic residues" evidence="12">
    <location>
        <begin position="2375"/>
        <end position="2385"/>
    </location>
</feature>
<dbReference type="STRING" id="7370.A0A1I8MGF8"/>
<evidence type="ECO:0000256" key="1">
    <source>
        <dbReference type="ARBA" id="ARBA00004479"/>
    </source>
</evidence>
<keyword evidence="9" id="KW-0325">Glycoprotein</keyword>
<dbReference type="FunFam" id="2.60.40.10:FF:000231">
    <property type="entry name" value="Sidekick cell adhesion molecule 2"/>
    <property type="match status" value="1"/>
</dbReference>
<feature type="domain" description="Fibronectin type-III" evidence="15">
    <location>
        <begin position="1531"/>
        <end position="1628"/>
    </location>
</feature>
<dbReference type="InterPro" id="IPR003961">
    <property type="entry name" value="FN3_dom"/>
</dbReference>
<dbReference type="FunFam" id="2.60.40.10:FF:000032">
    <property type="entry name" value="palladin isoform X1"/>
    <property type="match status" value="1"/>
</dbReference>
<feature type="domain" description="Ig-like" evidence="14">
    <location>
        <begin position="255"/>
        <end position="349"/>
    </location>
</feature>
<dbReference type="Gene3D" id="2.60.40.10">
    <property type="entry name" value="Immunoglobulins"/>
    <property type="match status" value="18"/>
</dbReference>
<feature type="domain" description="Fibronectin type-III" evidence="15">
    <location>
        <begin position="1017"/>
        <end position="1114"/>
    </location>
</feature>
<proteinExistence type="inferred from homology"/>
<dbReference type="GO" id="GO:0030154">
    <property type="term" value="P:cell differentiation"/>
    <property type="evidence" value="ECO:0007669"/>
    <property type="project" value="UniProtKB-ARBA"/>
</dbReference>
<dbReference type="FunFam" id="2.60.40.10:FF:002352">
    <property type="entry name" value="Blast:Protein sidekick"/>
    <property type="match status" value="1"/>
</dbReference>
<feature type="domain" description="Ig-like" evidence="14">
    <location>
        <begin position="66"/>
        <end position="147"/>
    </location>
</feature>
<feature type="domain" description="Fibronectin type-III" evidence="15">
    <location>
        <begin position="1230"/>
        <end position="1324"/>
    </location>
</feature>
<feature type="compositionally biased region" description="Low complexity" evidence="12">
    <location>
        <begin position="615"/>
        <end position="631"/>
    </location>
</feature>
<feature type="domain" description="Fibronectin type-III" evidence="15">
    <location>
        <begin position="1730"/>
        <end position="1826"/>
    </location>
</feature>
<feature type="domain" description="Fibronectin type-III" evidence="15">
    <location>
        <begin position="1328"/>
        <end position="1423"/>
    </location>
</feature>
<dbReference type="SUPFAM" id="SSF48726">
    <property type="entry name" value="Immunoglobulin"/>
    <property type="match status" value="6"/>
</dbReference>
<dbReference type="FunFam" id="2.60.40.10:FF:001132">
    <property type="entry name" value="Sidekick, isoform B"/>
    <property type="match status" value="1"/>
</dbReference>
<evidence type="ECO:0000256" key="3">
    <source>
        <dbReference type="ARBA" id="ARBA00022729"/>
    </source>
</evidence>
<keyword evidence="6 13" id="KW-1133">Transmembrane helix</keyword>
<dbReference type="KEGG" id="mde:101893340"/>
<keyword evidence="8" id="KW-1015">Disulfide bond</keyword>
<feature type="domain" description="Fibronectin type-III" evidence="15">
    <location>
        <begin position="1119"/>
        <end position="1226"/>
    </location>
</feature>
<dbReference type="FunFam" id="2.60.40.10:FF:001549">
    <property type="entry name" value="Sidekick, isoform B"/>
    <property type="match status" value="1"/>
</dbReference>
<evidence type="ECO:0000256" key="8">
    <source>
        <dbReference type="ARBA" id="ARBA00023157"/>
    </source>
</evidence>
<dbReference type="SUPFAM" id="SSF49265">
    <property type="entry name" value="Fibronectin type III"/>
    <property type="match status" value="7"/>
</dbReference>
<keyword evidence="5" id="KW-0130">Cell adhesion</keyword>
<feature type="domain" description="Ig-like" evidence="14">
    <location>
        <begin position="715"/>
        <end position="801"/>
    </location>
</feature>
<protein>
    <recommendedName>
        <fullName evidence="17">Protein sidekick</fullName>
    </recommendedName>
</protein>
<dbReference type="InterPro" id="IPR003599">
    <property type="entry name" value="Ig_sub"/>
</dbReference>
<evidence type="ECO:0000256" key="13">
    <source>
        <dbReference type="SAM" id="Phobius"/>
    </source>
</evidence>
<dbReference type="FunFam" id="2.60.40.10:FF:000158">
    <property type="entry name" value="Sidekick cell adhesion molecule 2"/>
    <property type="match status" value="1"/>
</dbReference>
<reference evidence="16" key="1">
    <citation type="submission" date="2020-05" db="UniProtKB">
        <authorList>
            <consortium name="EnsemblMetazoa"/>
        </authorList>
    </citation>
    <scope>IDENTIFICATION</scope>
    <source>
        <strain evidence="16">Aabys</strain>
    </source>
</reference>
<evidence type="ECO:0000256" key="2">
    <source>
        <dbReference type="ARBA" id="ARBA00022692"/>
    </source>
</evidence>
<dbReference type="SMART" id="SM00406">
    <property type="entry name" value="IGv"/>
    <property type="match status" value="3"/>
</dbReference>
<feature type="domain" description="Fibronectin type-III" evidence="15">
    <location>
        <begin position="2140"/>
        <end position="2247"/>
    </location>
</feature>
<comment type="similarity">
    <text evidence="11">Belongs to the sidekick family.</text>
</comment>